<evidence type="ECO:0000313" key="3">
    <source>
        <dbReference type="Proteomes" id="UP001216150"/>
    </source>
</evidence>
<proteinExistence type="predicted"/>
<keyword evidence="1" id="KW-0472">Membrane</keyword>
<name>A0AAD6DDB9_9EURO</name>
<feature type="transmembrane region" description="Helical" evidence="1">
    <location>
        <begin position="6"/>
        <end position="25"/>
    </location>
</feature>
<keyword evidence="3" id="KW-1185">Reference proteome</keyword>
<dbReference type="Proteomes" id="UP001216150">
    <property type="component" value="Unassembled WGS sequence"/>
</dbReference>
<dbReference type="AlphaFoldDB" id="A0AAD6DDB9"/>
<comment type="caution">
    <text evidence="2">The sequence shown here is derived from an EMBL/GenBank/DDBJ whole genome shotgun (WGS) entry which is preliminary data.</text>
</comment>
<reference evidence="2 3" key="1">
    <citation type="journal article" date="2023" name="IMA Fungus">
        <title>Comparative genomic study of the Penicillium genus elucidates a diverse pangenome and 15 lateral gene transfer events.</title>
        <authorList>
            <person name="Petersen C."/>
            <person name="Sorensen T."/>
            <person name="Nielsen M.R."/>
            <person name="Sondergaard T.E."/>
            <person name="Sorensen J.L."/>
            <person name="Fitzpatrick D.A."/>
            <person name="Frisvad J.C."/>
            <person name="Nielsen K.L."/>
        </authorList>
    </citation>
    <scope>NUCLEOTIDE SEQUENCE [LARGE SCALE GENOMIC DNA]</scope>
    <source>
        <strain evidence="2 3">IBT 29057</strain>
    </source>
</reference>
<evidence type="ECO:0000256" key="1">
    <source>
        <dbReference type="SAM" id="Phobius"/>
    </source>
</evidence>
<dbReference type="EMBL" id="JAQJAC010000008">
    <property type="protein sequence ID" value="KAJ5574791.1"/>
    <property type="molecule type" value="Genomic_DNA"/>
</dbReference>
<organism evidence="2 3">
    <name type="scientific">Penicillium hetheringtonii</name>
    <dbReference type="NCBI Taxonomy" id="911720"/>
    <lineage>
        <taxon>Eukaryota</taxon>
        <taxon>Fungi</taxon>
        <taxon>Dikarya</taxon>
        <taxon>Ascomycota</taxon>
        <taxon>Pezizomycotina</taxon>
        <taxon>Eurotiomycetes</taxon>
        <taxon>Eurotiomycetidae</taxon>
        <taxon>Eurotiales</taxon>
        <taxon>Aspergillaceae</taxon>
        <taxon>Penicillium</taxon>
    </lineage>
</organism>
<protein>
    <submittedName>
        <fullName evidence="2">Uncharacterized protein</fullName>
    </submittedName>
</protein>
<keyword evidence="1" id="KW-1133">Transmembrane helix</keyword>
<sequence>MRNALYLVGLIVPILILIHLFVAPYTKVEESFHVQAIHDISNHGLPSLQSKFDLRYDHFAFPGAVPRSAVGALILAKLSQPFAALSDGINRQILG</sequence>
<gene>
    <name evidence="2" type="ORF">N7450_008690</name>
</gene>
<evidence type="ECO:0000313" key="2">
    <source>
        <dbReference type="EMBL" id="KAJ5574791.1"/>
    </source>
</evidence>
<keyword evidence="1" id="KW-0812">Transmembrane</keyword>
<accession>A0AAD6DDB9</accession>